<accession>A0A1U7NIL3</accession>
<dbReference type="InterPro" id="IPR010982">
    <property type="entry name" value="Lambda_DNA-bd_dom_sf"/>
</dbReference>
<name>A0A1U7NIL3_9FIRM</name>
<proteinExistence type="predicted"/>
<evidence type="ECO:0000313" key="3">
    <source>
        <dbReference type="Proteomes" id="UP000186341"/>
    </source>
</evidence>
<gene>
    <name evidence="2" type="ORF">BO222_01590</name>
</gene>
<dbReference type="GO" id="GO:0003677">
    <property type="term" value="F:DNA binding"/>
    <property type="evidence" value="ECO:0007669"/>
    <property type="project" value="InterPro"/>
</dbReference>
<evidence type="ECO:0000259" key="1">
    <source>
        <dbReference type="PROSITE" id="PS50943"/>
    </source>
</evidence>
<dbReference type="CDD" id="cd00093">
    <property type="entry name" value="HTH_XRE"/>
    <property type="match status" value="1"/>
</dbReference>
<dbReference type="EMBL" id="MPJW01000058">
    <property type="protein sequence ID" value="OLU42436.1"/>
    <property type="molecule type" value="Genomic_DNA"/>
</dbReference>
<feature type="domain" description="HTH cro/C1-type" evidence="1">
    <location>
        <begin position="12"/>
        <end position="66"/>
    </location>
</feature>
<dbReference type="Proteomes" id="UP000186341">
    <property type="component" value="Unassembled WGS sequence"/>
</dbReference>
<dbReference type="InterPro" id="IPR001387">
    <property type="entry name" value="Cro/C1-type_HTH"/>
</dbReference>
<keyword evidence="3" id="KW-1185">Reference proteome</keyword>
<evidence type="ECO:0000313" key="2">
    <source>
        <dbReference type="EMBL" id="OLU42436.1"/>
    </source>
</evidence>
<dbReference type="RefSeq" id="WP_075817769.1">
    <property type="nucleotide sequence ID" value="NZ_CAJUTZ010000002.1"/>
</dbReference>
<dbReference type="SUPFAM" id="SSF47413">
    <property type="entry name" value="lambda repressor-like DNA-binding domains"/>
    <property type="match status" value="1"/>
</dbReference>
<dbReference type="Pfam" id="PF12844">
    <property type="entry name" value="HTH_19"/>
    <property type="match status" value="1"/>
</dbReference>
<dbReference type="GeneID" id="82201931"/>
<organism evidence="2 3">
    <name type="scientific">Ileibacterium valens</name>
    <dbReference type="NCBI Taxonomy" id="1862668"/>
    <lineage>
        <taxon>Bacteria</taxon>
        <taxon>Bacillati</taxon>
        <taxon>Bacillota</taxon>
        <taxon>Erysipelotrichia</taxon>
        <taxon>Erysipelotrichales</taxon>
        <taxon>Erysipelotrichaceae</taxon>
        <taxon>Ileibacterium</taxon>
    </lineage>
</organism>
<dbReference type="Gene3D" id="1.10.260.40">
    <property type="entry name" value="lambda repressor-like DNA-binding domains"/>
    <property type="match status" value="1"/>
</dbReference>
<protein>
    <recommendedName>
        <fullName evidence="1">HTH cro/C1-type domain-containing protein</fullName>
    </recommendedName>
</protein>
<reference evidence="2 3" key="1">
    <citation type="submission" date="2016-11" db="EMBL/GenBank/DDBJ databases">
        <title>Description of two novel members of the family Erysipelotrichaceae: Ileibacterium lipovorans gen. nov., sp. nov. and Dubosiella newyorkensis, gen. nov., sp. nov.</title>
        <authorList>
            <person name="Cox L.M."/>
            <person name="Sohn J."/>
            <person name="Tyrrell K.L."/>
            <person name="Citron D.M."/>
            <person name="Lawson P.A."/>
            <person name="Patel N.B."/>
            <person name="Iizumi T."/>
            <person name="Perez-Perez G.I."/>
            <person name="Goldstein E.J."/>
            <person name="Blaser M.J."/>
        </authorList>
    </citation>
    <scope>NUCLEOTIDE SEQUENCE [LARGE SCALE GENOMIC DNA]</scope>
    <source>
        <strain evidence="2 3">NYU-BL-A3</strain>
    </source>
</reference>
<sequence>MEEKNKVLGYLLRMIRKQYSISSKQLSSELFISQSTLSKIENQSQIAPIELFKDAFSILQEDNSEILFDLSFDLQSVMSPIFKTLPA</sequence>
<dbReference type="AlphaFoldDB" id="A0A1U7NIL3"/>
<dbReference type="PROSITE" id="PS50943">
    <property type="entry name" value="HTH_CROC1"/>
    <property type="match status" value="1"/>
</dbReference>
<comment type="caution">
    <text evidence="2">The sequence shown here is derived from an EMBL/GenBank/DDBJ whole genome shotgun (WGS) entry which is preliminary data.</text>
</comment>